<dbReference type="EMBL" id="JARYZI010000001">
    <property type="protein sequence ID" value="MDH8676756.1"/>
    <property type="molecule type" value="Genomic_DNA"/>
</dbReference>
<keyword evidence="2" id="KW-1185">Reference proteome</keyword>
<protein>
    <submittedName>
        <fullName evidence="1">YkgJ family cysteine cluster protein</fullName>
    </submittedName>
</protein>
<comment type="caution">
    <text evidence="1">The sequence shown here is derived from an EMBL/GenBank/DDBJ whole genome shotgun (WGS) entry which is preliminary data.</text>
</comment>
<proteinExistence type="predicted"/>
<evidence type="ECO:0000313" key="1">
    <source>
        <dbReference type="EMBL" id="MDH8676756.1"/>
    </source>
</evidence>
<evidence type="ECO:0000313" key="2">
    <source>
        <dbReference type="Proteomes" id="UP001158045"/>
    </source>
</evidence>
<dbReference type="Proteomes" id="UP001158045">
    <property type="component" value="Unassembled WGS sequence"/>
</dbReference>
<sequence length="246" mass="28185">MDIKNVIDRINASTEKKNAYNLLLNQVYAEIPSGSCVGCAKCCSESVNVSLVELANIFENGISKLLPKQREELYKRIISFYLSEWVKPNACPFLDNEKRCTIYEVRPLPCRIFGAPSEDAYESNYMKIRKQNLTFAKSLYTFEGIKLSPKVLMKKIDFCENFIPEYRLESDAVEGLYSQLINLDGKLYFDGIIDEPIINGDLVSWVLDYIIDDANEINNSLTNASIISKEMLYQLKLDYSKHHSVK</sequence>
<dbReference type="Pfam" id="PF03692">
    <property type="entry name" value="CxxCxxCC"/>
    <property type="match status" value="1"/>
</dbReference>
<gene>
    <name evidence="1" type="ORF">QE109_01285</name>
</gene>
<organism evidence="1 2">
    <name type="scientific">Fusibacter bizertensis</name>
    <dbReference type="NCBI Taxonomy" id="1488331"/>
    <lineage>
        <taxon>Bacteria</taxon>
        <taxon>Bacillati</taxon>
        <taxon>Bacillota</taxon>
        <taxon>Clostridia</taxon>
        <taxon>Eubacteriales</taxon>
        <taxon>Eubacteriales Family XII. Incertae Sedis</taxon>
        <taxon>Fusibacter</taxon>
    </lineage>
</organism>
<dbReference type="RefSeq" id="WP_281092555.1">
    <property type="nucleotide sequence ID" value="NZ_JARYZI010000001.1"/>
</dbReference>
<name>A0ABT6N8L9_9FIRM</name>
<accession>A0ABT6N8L9</accession>
<reference evidence="1 2" key="1">
    <citation type="submission" date="2023-04" db="EMBL/GenBank/DDBJ databases">
        <title>Fusibacter bizertensis strain WBS, isolated from littoral bottom sediments of the Arctic seas - biochemical and genomic analysis.</title>
        <authorList>
            <person name="Brioukhanov A.L."/>
        </authorList>
    </citation>
    <scope>NUCLEOTIDE SEQUENCE [LARGE SCALE GENOMIC DNA]</scope>
    <source>
        <strain evidence="1 2">WBS</strain>
    </source>
</reference>
<dbReference type="InterPro" id="IPR005358">
    <property type="entry name" value="Puta_zinc/iron-chelating_dom"/>
</dbReference>